<dbReference type="InterPro" id="IPR000330">
    <property type="entry name" value="SNF2_N"/>
</dbReference>
<dbReference type="Pfam" id="PF00271">
    <property type="entry name" value="Helicase_C"/>
    <property type="match status" value="1"/>
</dbReference>
<dbReference type="Proteomes" id="UP000183090">
    <property type="component" value="Unassembled WGS sequence"/>
</dbReference>
<evidence type="ECO:0000259" key="3">
    <source>
        <dbReference type="PROSITE" id="PS51194"/>
    </source>
</evidence>
<dbReference type="SMART" id="SM00487">
    <property type="entry name" value="DEXDc"/>
    <property type="match status" value="1"/>
</dbReference>
<dbReference type="EMBL" id="FOTB01000003">
    <property type="protein sequence ID" value="SFK73279.1"/>
    <property type="molecule type" value="Genomic_DNA"/>
</dbReference>
<feature type="domain" description="Helicase C-terminal" evidence="3">
    <location>
        <begin position="529"/>
        <end position="678"/>
    </location>
</feature>
<gene>
    <name evidence="4" type="ORF">SAMN05216235_1356</name>
</gene>
<dbReference type="PROSITE" id="PS51192">
    <property type="entry name" value="HELICASE_ATP_BIND_1"/>
    <property type="match status" value="1"/>
</dbReference>
<keyword evidence="4" id="KW-0547">Nucleotide-binding</keyword>
<dbReference type="Gene3D" id="1.10.150.20">
    <property type="entry name" value="5' to 3' exonuclease, C-terminal subdomain"/>
    <property type="match status" value="1"/>
</dbReference>
<sequence length="712" mass="81128">MINNKKDVIKIEKELDSKITEIRKYGEDYFNPKINELWQHVKTHIAQGRLKEMHIDTISTIEKGMPINNLVNAGFKSIYDVADCTPEQFLQIRGVGEKSAYPLHDAVSRIKQSVHARVQGRIDPDNLSELDYDVLRTIYSKQQILIDREHLLEEIDQLGKEFKDRFDVIKTQKNFFMSLFQSKEAKGKISREIDALNESDLLSSMDTIRKNYDKIINFGVSNEFLRDDFISNNIKYYTEIENGTGYTQKKSAADIPSEIVEAVNGFPLETTGLKGLTLRHYQEFGAKYILHNKRILLGDEMGLGKTIQALAAINHLRNAGKSYSIVVCPLSVVANWKREVNKFSDINTYVYHGKNRDKAFDDWLENEGVLITTFSHTRNMDKDKIEKLDILIVDEAHFVKNPGAKRSKSVYELSEQAEYAVYMSGTPLENRLEEMKQLLSVLQPRVALKLSNELHLLEPQKFKREIAPVYLRRNRADVLGELPELEVIEQWSDFSETEQGIYENAVASSQMMKMRRAAWAGGTPADSPKLEALVDICEEAKENGHKVLVFSFFRDVITVVQNHLTGPSFPAITGDIPNAERQQIIDDFTAAEPGAVLVSQITAGGVGLNIQAANIIILCEPQWKPSIEEQAISRAYRMGQSRNVVVYRLLTEDSIDVSMMELLDEKSQLFNLYARDSEVADIVQDRREESDASLQQQVLELEKRRLAEKQAV</sequence>
<evidence type="ECO:0000313" key="5">
    <source>
        <dbReference type="Proteomes" id="UP000183090"/>
    </source>
</evidence>
<keyword evidence="4" id="KW-0347">Helicase</keyword>
<evidence type="ECO:0000256" key="1">
    <source>
        <dbReference type="ARBA" id="ARBA00022801"/>
    </source>
</evidence>
<dbReference type="InterPro" id="IPR027417">
    <property type="entry name" value="P-loop_NTPase"/>
</dbReference>
<keyword evidence="4" id="KW-0067">ATP-binding</keyword>
<feature type="domain" description="Helicase ATP-binding" evidence="2">
    <location>
        <begin position="286"/>
        <end position="445"/>
    </location>
</feature>
<evidence type="ECO:0000313" key="4">
    <source>
        <dbReference type="EMBL" id="SFK73279.1"/>
    </source>
</evidence>
<dbReference type="Gene3D" id="3.40.50.10810">
    <property type="entry name" value="Tandem AAA-ATPase domain"/>
    <property type="match status" value="1"/>
</dbReference>
<organism evidence="4 5">
    <name type="scientific">Salinicoccus halodurans</name>
    <dbReference type="NCBI Taxonomy" id="407035"/>
    <lineage>
        <taxon>Bacteria</taxon>
        <taxon>Bacillati</taxon>
        <taxon>Bacillota</taxon>
        <taxon>Bacilli</taxon>
        <taxon>Bacillales</taxon>
        <taxon>Staphylococcaceae</taxon>
        <taxon>Salinicoccus</taxon>
    </lineage>
</organism>
<dbReference type="GO" id="GO:0005524">
    <property type="term" value="F:ATP binding"/>
    <property type="evidence" value="ECO:0007669"/>
    <property type="project" value="InterPro"/>
</dbReference>
<dbReference type="CDD" id="cd18793">
    <property type="entry name" value="SF2_C_SNF"/>
    <property type="match status" value="1"/>
</dbReference>
<proteinExistence type="predicted"/>
<dbReference type="InterPro" id="IPR010995">
    <property type="entry name" value="DNA_repair_Rad51/TF_NusA_a-hlx"/>
</dbReference>
<dbReference type="InterPro" id="IPR014001">
    <property type="entry name" value="Helicase_ATP-bd"/>
</dbReference>
<dbReference type="InterPro" id="IPR001650">
    <property type="entry name" value="Helicase_C-like"/>
</dbReference>
<dbReference type="Pfam" id="PF00176">
    <property type="entry name" value="SNF2-rel_dom"/>
    <property type="match status" value="1"/>
</dbReference>
<dbReference type="RefSeq" id="WP_052749923.1">
    <property type="nucleotide sequence ID" value="NZ_CP011366.1"/>
</dbReference>
<dbReference type="InterPro" id="IPR049730">
    <property type="entry name" value="SNF2/RAD54-like_C"/>
</dbReference>
<accession>A0AA94KVU0</accession>
<dbReference type="InterPro" id="IPR038718">
    <property type="entry name" value="SNF2-like_sf"/>
</dbReference>
<dbReference type="PROSITE" id="PS51194">
    <property type="entry name" value="HELICASE_CTER"/>
    <property type="match status" value="1"/>
</dbReference>
<protein>
    <submittedName>
        <fullName evidence="4">Helicase conserved C-terminal domain-containing protein</fullName>
    </submittedName>
</protein>
<dbReference type="Gene3D" id="3.40.50.300">
    <property type="entry name" value="P-loop containing nucleotide triphosphate hydrolases"/>
    <property type="match status" value="1"/>
</dbReference>
<dbReference type="SMART" id="SM00490">
    <property type="entry name" value="HELICc"/>
    <property type="match status" value="1"/>
</dbReference>
<dbReference type="CDD" id="cd17919">
    <property type="entry name" value="DEXHc_Snf"/>
    <property type="match status" value="1"/>
</dbReference>
<reference evidence="4 5" key="1">
    <citation type="submission" date="2016-10" db="EMBL/GenBank/DDBJ databases">
        <authorList>
            <person name="Varghese N."/>
            <person name="Submissions S."/>
        </authorList>
    </citation>
    <scope>NUCLEOTIDE SEQUENCE [LARGE SCALE GENOMIC DNA]</scope>
    <source>
        <strain evidence="4 5">CGMCC 1.6501</strain>
    </source>
</reference>
<dbReference type="SUPFAM" id="SSF47794">
    <property type="entry name" value="Rad51 N-terminal domain-like"/>
    <property type="match status" value="1"/>
</dbReference>
<dbReference type="SUPFAM" id="SSF52540">
    <property type="entry name" value="P-loop containing nucleoside triphosphate hydrolases"/>
    <property type="match status" value="2"/>
</dbReference>
<dbReference type="GO" id="GO:0004386">
    <property type="term" value="F:helicase activity"/>
    <property type="evidence" value="ECO:0007669"/>
    <property type="project" value="UniProtKB-KW"/>
</dbReference>
<dbReference type="PANTHER" id="PTHR10799">
    <property type="entry name" value="SNF2/RAD54 HELICASE FAMILY"/>
    <property type="match status" value="1"/>
</dbReference>
<comment type="caution">
    <text evidence="4">The sequence shown here is derived from an EMBL/GenBank/DDBJ whole genome shotgun (WGS) entry which is preliminary data.</text>
</comment>
<dbReference type="AlphaFoldDB" id="A0AA94KVU0"/>
<name>A0AA94KVU0_9STAP</name>
<dbReference type="GO" id="GO:0016787">
    <property type="term" value="F:hydrolase activity"/>
    <property type="evidence" value="ECO:0007669"/>
    <property type="project" value="UniProtKB-KW"/>
</dbReference>
<keyword evidence="1" id="KW-0378">Hydrolase</keyword>
<evidence type="ECO:0000259" key="2">
    <source>
        <dbReference type="PROSITE" id="PS51192"/>
    </source>
</evidence>